<evidence type="ECO:0008006" key="5">
    <source>
        <dbReference type="Google" id="ProtNLM"/>
    </source>
</evidence>
<proteinExistence type="predicted"/>
<sequence length="53" mass="5580">MAPEELRVRKFMESCTFKAMISCAGGFVLGIGLGVFTASIDPMSTIHTTTPGA</sequence>
<accession>A0A821I3A7</accession>
<name>A0A821I3A7_9BILA</name>
<evidence type="ECO:0000313" key="2">
    <source>
        <dbReference type="EMBL" id="CAF4698062.1"/>
    </source>
</evidence>
<keyword evidence="1" id="KW-0472">Membrane</keyword>
<dbReference type="EMBL" id="CAJOBG010099776">
    <property type="protein sequence ID" value="CAF4698062.1"/>
    <property type="molecule type" value="Genomic_DNA"/>
</dbReference>
<keyword evidence="4" id="KW-1185">Reference proteome</keyword>
<keyword evidence="1" id="KW-1133">Transmembrane helix</keyword>
<evidence type="ECO:0000256" key="1">
    <source>
        <dbReference type="SAM" id="Phobius"/>
    </source>
</evidence>
<dbReference type="Proteomes" id="UP000681720">
    <property type="component" value="Unassembled WGS sequence"/>
</dbReference>
<dbReference type="AlphaFoldDB" id="A0A821I3A7"/>
<comment type="caution">
    <text evidence="2">The sequence shown here is derived from an EMBL/GenBank/DDBJ whole genome shotgun (WGS) entry which is preliminary data.</text>
</comment>
<evidence type="ECO:0000313" key="4">
    <source>
        <dbReference type="Proteomes" id="UP000663866"/>
    </source>
</evidence>
<dbReference type="Proteomes" id="UP000663866">
    <property type="component" value="Unassembled WGS sequence"/>
</dbReference>
<gene>
    <name evidence="3" type="ORF">GIL414_LOCUS55988</name>
    <name evidence="2" type="ORF">OVN521_LOCUS48303</name>
</gene>
<evidence type="ECO:0000313" key="3">
    <source>
        <dbReference type="EMBL" id="CAF4980321.1"/>
    </source>
</evidence>
<feature type="transmembrane region" description="Helical" evidence="1">
    <location>
        <begin position="21"/>
        <end position="40"/>
    </location>
</feature>
<feature type="non-terminal residue" evidence="2">
    <location>
        <position position="1"/>
    </location>
</feature>
<dbReference type="EMBL" id="CAJOBJ010199987">
    <property type="protein sequence ID" value="CAF4980321.1"/>
    <property type="molecule type" value="Genomic_DNA"/>
</dbReference>
<keyword evidence="1" id="KW-0812">Transmembrane</keyword>
<reference evidence="2" key="1">
    <citation type="submission" date="2021-02" db="EMBL/GenBank/DDBJ databases">
        <authorList>
            <person name="Nowell W R."/>
        </authorList>
    </citation>
    <scope>NUCLEOTIDE SEQUENCE</scope>
</reference>
<organism evidence="2 4">
    <name type="scientific">Rotaria magnacalcarata</name>
    <dbReference type="NCBI Taxonomy" id="392030"/>
    <lineage>
        <taxon>Eukaryota</taxon>
        <taxon>Metazoa</taxon>
        <taxon>Spiralia</taxon>
        <taxon>Gnathifera</taxon>
        <taxon>Rotifera</taxon>
        <taxon>Eurotatoria</taxon>
        <taxon>Bdelloidea</taxon>
        <taxon>Philodinida</taxon>
        <taxon>Philodinidae</taxon>
        <taxon>Rotaria</taxon>
    </lineage>
</organism>
<protein>
    <recommendedName>
        <fullName evidence="5">Mitochondrial import inner membrane translocase subunit TIM22</fullName>
    </recommendedName>
</protein>